<comment type="caution">
    <text evidence="1">The sequence shown here is derived from an EMBL/GenBank/DDBJ whole genome shotgun (WGS) entry which is preliminary data.</text>
</comment>
<reference evidence="1" key="1">
    <citation type="journal article" date="2015" name="Nature">
        <title>Complex archaea that bridge the gap between prokaryotes and eukaryotes.</title>
        <authorList>
            <person name="Spang A."/>
            <person name="Saw J.H."/>
            <person name="Jorgensen S.L."/>
            <person name="Zaremba-Niedzwiedzka K."/>
            <person name="Martijn J."/>
            <person name="Lind A.E."/>
            <person name="van Eijk R."/>
            <person name="Schleper C."/>
            <person name="Guy L."/>
            <person name="Ettema T.J."/>
        </authorList>
    </citation>
    <scope>NUCLEOTIDE SEQUENCE</scope>
</reference>
<accession>A0A0F9MTP5</accession>
<dbReference type="AlphaFoldDB" id="A0A0F9MTP5"/>
<evidence type="ECO:0008006" key="2">
    <source>
        <dbReference type="Google" id="ProtNLM"/>
    </source>
</evidence>
<organism evidence="1">
    <name type="scientific">marine sediment metagenome</name>
    <dbReference type="NCBI Taxonomy" id="412755"/>
    <lineage>
        <taxon>unclassified sequences</taxon>
        <taxon>metagenomes</taxon>
        <taxon>ecological metagenomes</taxon>
    </lineage>
</organism>
<dbReference type="EMBL" id="LAZR01008246">
    <property type="protein sequence ID" value="KKM80015.1"/>
    <property type="molecule type" value="Genomic_DNA"/>
</dbReference>
<evidence type="ECO:0000313" key="1">
    <source>
        <dbReference type="EMBL" id="KKM80015.1"/>
    </source>
</evidence>
<sequence>MPYLREVKRARDIERRGNYKYIWHFCKGCGKARGVRYTRNEPESVRCLSCADKLRTREKASNWKGGRLKTNKGYIKIRLESGDPFFPMVTRDGYVLEHRLVMARHLGRSLLKNEIVHHKGRRYPRH</sequence>
<protein>
    <recommendedName>
        <fullName evidence="2">HNH nuclease domain-containing protein</fullName>
    </recommendedName>
</protein>
<gene>
    <name evidence="1" type="ORF">LCGC14_1344080</name>
</gene>
<name>A0A0F9MTP5_9ZZZZ</name>
<proteinExistence type="predicted"/>